<dbReference type="OrthoDB" id="5403747at2759"/>
<evidence type="ECO:0000256" key="1">
    <source>
        <dbReference type="SAM" id="MobiDB-lite"/>
    </source>
</evidence>
<keyword evidence="3" id="KW-1185">Reference proteome</keyword>
<evidence type="ECO:0008006" key="4">
    <source>
        <dbReference type="Google" id="ProtNLM"/>
    </source>
</evidence>
<evidence type="ECO:0000313" key="3">
    <source>
        <dbReference type="Proteomes" id="UP000272025"/>
    </source>
</evidence>
<name>A0A3N2PL21_SODAK</name>
<feature type="region of interest" description="Disordered" evidence="1">
    <location>
        <begin position="63"/>
        <end position="158"/>
    </location>
</feature>
<reference evidence="2 3" key="1">
    <citation type="journal article" date="2018" name="Mol. Ecol.">
        <title>The obligate alkalophilic soda-lake fungus Sodiomyces alkalinus has shifted to a protein diet.</title>
        <authorList>
            <person name="Grum-Grzhimaylo A.A."/>
            <person name="Falkoski D.L."/>
            <person name="van den Heuvel J."/>
            <person name="Valero-Jimenez C.A."/>
            <person name="Min B."/>
            <person name="Choi I.G."/>
            <person name="Lipzen A."/>
            <person name="Daum C.G."/>
            <person name="Aanen D.K."/>
            <person name="Tsang A."/>
            <person name="Henrissat B."/>
            <person name="Bilanenko E.N."/>
            <person name="de Vries R.P."/>
            <person name="van Kan J.A.L."/>
            <person name="Grigoriev I.V."/>
            <person name="Debets A.J.M."/>
        </authorList>
    </citation>
    <scope>NUCLEOTIDE SEQUENCE [LARGE SCALE GENOMIC DNA]</scope>
    <source>
        <strain evidence="2 3">F11</strain>
    </source>
</reference>
<evidence type="ECO:0000313" key="2">
    <source>
        <dbReference type="EMBL" id="ROT35212.1"/>
    </source>
</evidence>
<gene>
    <name evidence="2" type="ORF">SODALDRAFT_353570</name>
</gene>
<accession>A0A3N2PL21</accession>
<dbReference type="GeneID" id="39582133"/>
<proteinExistence type="predicted"/>
<sequence length="158" mass="16768">MAENEVPKEAQPAQKITLTEREQEFLAQAWTCMKTTPEIDYNRLAETLGMTNPRSAANAWSAIKKKLFTGTPPPTPSKGGDSEKKRKRATPKKAAAGAAAAAAGGDGADDGQSVATPTKKQRSPRKKATPATSAPVKDQAEGENQAAKSEETNTEPEF</sequence>
<dbReference type="EMBL" id="ML119062">
    <property type="protein sequence ID" value="ROT35212.1"/>
    <property type="molecule type" value="Genomic_DNA"/>
</dbReference>
<feature type="compositionally biased region" description="Low complexity" evidence="1">
    <location>
        <begin position="94"/>
        <end position="103"/>
    </location>
</feature>
<dbReference type="STRING" id="1314773.A0A3N2PL21"/>
<dbReference type="AlphaFoldDB" id="A0A3N2PL21"/>
<dbReference type="RefSeq" id="XP_028463018.1">
    <property type="nucleotide sequence ID" value="XM_028613655.1"/>
</dbReference>
<protein>
    <recommendedName>
        <fullName evidence="4">Myb-like domain-containing protein</fullName>
    </recommendedName>
</protein>
<dbReference type="Proteomes" id="UP000272025">
    <property type="component" value="Unassembled WGS sequence"/>
</dbReference>
<organism evidence="2 3">
    <name type="scientific">Sodiomyces alkalinus (strain CBS 110278 / VKM F-3762 / F11)</name>
    <name type="common">Alkaliphilic filamentous fungus</name>
    <dbReference type="NCBI Taxonomy" id="1314773"/>
    <lineage>
        <taxon>Eukaryota</taxon>
        <taxon>Fungi</taxon>
        <taxon>Dikarya</taxon>
        <taxon>Ascomycota</taxon>
        <taxon>Pezizomycotina</taxon>
        <taxon>Sordariomycetes</taxon>
        <taxon>Hypocreomycetidae</taxon>
        <taxon>Glomerellales</taxon>
        <taxon>Plectosphaerellaceae</taxon>
        <taxon>Sodiomyces</taxon>
    </lineage>
</organism>
<feature type="compositionally biased region" description="Basic residues" evidence="1">
    <location>
        <begin position="119"/>
        <end position="128"/>
    </location>
</feature>